<proteinExistence type="predicted"/>
<sequence length="42" mass="4905">MGRGNEHRIDFKILKLVYFPVPKRDKIETITEGFGDSDEKHS</sequence>
<name>A3IGZ3_9CHRO</name>
<reference evidence="1 2" key="1">
    <citation type="submission" date="2007-03" db="EMBL/GenBank/DDBJ databases">
        <authorList>
            <person name="Stal L."/>
            <person name="Ferriera S."/>
            <person name="Johnson J."/>
            <person name="Kravitz S."/>
            <person name="Beeson K."/>
            <person name="Sutton G."/>
            <person name="Rogers Y.-H."/>
            <person name="Friedman R."/>
            <person name="Frazier M."/>
            <person name="Venter J.C."/>
        </authorList>
    </citation>
    <scope>NUCLEOTIDE SEQUENCE [LARGE SCALE GENOMIC DNA]</scope>
    <source>
        <strain evidence="1 2">CCY0110</strain>
    </source>
</reference>
<dbReference type="Proteomes" id="UP000003781">
    <property type="component" value="Unassembled WGS sequence"/>
</dbReference>
<comment type="caution">
    <text evidence="1">The sequence shown here is derived from an EMBL/GenBank/DDBJ whole genome shotgun (WGS) entry which is preliminary data.</text>
</comment>
<dbReference type="EMBL" id="AAXW01000001">
    <property type="protein sequence ID" value="EAZ94235.1"/>
    <property type="molecule type" value="Genomic_DNA"/>
</dbReference>
<protein>
    <submittedName>
        <fullName evidence="1">Uncharacterized protein</fullName>
    </submittedName>
</protein>
<accession>A3IGZ3</accession>
<gene>
    <name evidence="1" type="ORF">CY0110_10182</name>
</gene>
<dbReference type="AlphaFoldDB" id="A3IGZ3"/>
<evidence type="ECO:0000313" key="1">
    <source>
        <dbReference type="EMBL" id="EAZ94235.1"/>
    </source>
</evidence>
<organism evidence="1 2">
    <name type="scientific">Crocosphaera chwakensis CCY0110</name>
    <dbReference type="NCBI Taxonomy" id="391612"/>
    <lineage>
        <taxon>Bacteria</taxon>
        <taxon>Bacillati</taxon>
        <taxon>Cyanobacteriota</taxon>
        <taxon>Cyanophyceae</taxon>
        <taxon>Oscillatoriophycideae</taxon>
        <taxon>Chroococcales</taxon>
        <taxon>Aphanothecaceae</taxon>
        <taxon>Crocosphaera</taxon>
        <taxon>Crocosphaera chwakensis</taxon>
    </lineage>
</organism>
<keyword evidence="2" id="KW-1185">Reference proteome</keyword>
<evidence type="ECO:0000313" key="2">
    <source>
        <dbReference type="Proteomes" id="UP000003781"/>
    </source>
</evidence>